<proteinExistence type="predicted"/>
<comment type="caution">
    <text evidence="1">The sequence shown here is derived from an EMBL/GenBank/DDBJ whole genome shotgun (WGS) entry which is preliminary data.</text>
</comment>
<reference evidence="1 2" key="1">
    <citation type="submission" date="2021-03" db="EMBL/GenBank/DDBJ databases">
        <title>Microbacterium pauli sp. nov., isolated from microfiltered milk.</title>
        <authorList>
            <person name="Bellassi P."/>
            <person name="Fontana A."/>
            <person name="Callegari M.L."/>
            <person name="Lorenzo M."/>
            <person name="Cappa F."/>
        </authorList>
    </citation>
    <scope>NUCLEOTIDE SEQUENCE [LARGE SCALE GENOMIC DNA]</scope>
    <source>
        <strain evidence="1 2">DSM 18909</strain>
    </source>
</reference>
<dbReference type="EMBL" id="JAFLHG010000001">
    <property type="protein sequence ID" value="MBT8796583.1"/>
    <property type="molecule type" value="Genomic_DNA"/>
</dbReference>
<evidence type="ECO:0000313" key="1">
    <source>
        <dbReference type="EMBL" id="MBT8796583.1"/>
    </source>
</evidence>
<dbReference type="RefSeq" id="WP_215485842.1">
    <property type="nucleotide sequence ID" value="NZ_BAAAPJ010000001.1"/>
</dbReference>
<gene>
    <name evidence="1" type="ORF">J0P97_00645</name>
</gene>
<organism evidence="1 2">
    <name type="scientific">Microbacterium flavum</name>
    <dbReference type="NCBI Taxonomy" id="415216"/>
    <lineage>
        <taxon>Bacteria</taxon>
        <taxon>Bacillati</taxon>
        <taxon>Actinomycetota</taxon>
        <taxon>Actinomycetes</taxon>
        <taxon>Micrococcales</taxon>
        <taxon>Microbacteriaceae</taxon>
        <taxon>Microbacterium</taxon>
    </lineage>
</organism>
<dbReference type="Proteomes" id="UP000740605">
    <property type="component" value="Unassembled WGS sequence"/>
</dbReference>
<protein>
    <submittedName>
        <fullName evidence="1">Uncharacterized protein</fullName>
    </submittedName>
</protein>
<accession>A0ABS5XPX8</accession>
<sequence>MTPLERRRFDHRIIVVTMDPRWTTTSAAATLPVRAGEDYRGYIRLVAGDAVRYAFVGGRGHWLDGGQPVSAGLLFEVSSRLRIDPRSYPSDGPRFREIGEVAVAGDIALFDRLCAGYAR</sequence>
<keyword evidence="2" id="KW-1185">Reference proteome</keyword>
<name>A0ABS5XPX8_9MICO</name>
<evidence type="ECO:0000313" key="2">
    <source>
        <dbReference type="Proteomes" id="UP000740605"/>
    </source>
</evidence>